<dbReference type="InterPro" id="IPR001077">
    <property type="entry name" value="COMT_C"/>
</dbReference>
<dbReference type="PROSITE" id="PS51683">
    <property type="entry name" value="SAM_OMT_II"/>
    <property type="match status" value="1"/>
</dbReference>
<proteinExistence type="inferred from homology"/>
<dbReference type="PANTHER" id="PTHR43712:SF5">
    <property type="entry name" value="O-METHYLTRANSFERASE ASQN-RELATED"/>
    <property type="match status" value="1"/>
</dbReference>
<keyword evidence="2" id="KW-0808">Transferase</keyword>
<dbReference type="GO" id="GO:0044550">
    <property type="term" value="P:secondary metabolite biosynthetic process"/>
    <property type="evidence" value="ECO:0007669"/>
    <property type="project" value="UniProtKB-ARBA"/>
</dbReference>
<dbReference type="RefSeq" id="XP_041559211.1">
    <property type="nucleotide sequence ID" value="XM_041706868.1"/>
</dbReference>
<protein>
    <recommendedName>
        <fullName evidence="5">O-methyltransferase C-terminal domain-containing protein</fullName>
    </recommendedName>
</protein>
<sequence length="260" mass="28641">MVSAHAKWPQSMSRTHTAHNVANNTELPFFEHLGQNPDRKAHFENLMKAAGSAQHLSVEHTIAGFDWAGLGEATVVDIGGSKGHVSIALARKFPSLRFIVQDLPDVVSNAKPGLLSLSDGAALESRITYLAHNFFDPQPVQGAAVYLLRMILHDWPTEDAVRILSQLVPALGKDSRIIVIDSVMPDPGSVPLQRERMLRAQDLTMLHSFNGQERAAEDWKGIFHQVDERLQLSAIKQPVGSDMACMELVLTESEIRDGVE</sequence>
<dbReference type="PANTHER" id="PTHR43712">
    <property type="entry name" value="PUTATIVE (AFU_ORTHOLOGUE AFUA_4G14580)-RELATED"/>
    <property type="match status" value="1"/>
</dbReference>
<evidence type="ECO:0000256" key="2">
    <source>
        <dbReference type="ARBA" id="ARBA00022679"/>
    </source>
</evidence>
<dbReference type="InterPro" id="IPR016461">
    <property type="entry name" value="COMT-like"/>
</dbReference>
<evidence type="ECO:0000256" key="1">
    <source>
        <dbReference type="ARBA" id="ARBA00022603"/>
    </source>
</evidence>
<gene>
    <name evidence="6" type="ORF">APUU_60065A</name>
</gene>
<reference evidence="6" key="1">
    <citation type="submission" date="2021-01" db="EMBL/GenBank/DDBJ databases">
        <authorList>
            <consortium name="Aspergillus puulaauensis MK2 genome sequencing consortium"/>
            <person name="Kazuki M."/>
            <person name="Futagami T."/>
        </authorList>
    </citation>
    <scope>NUCLEOTIDE SEQUENCE</scope>
    <source>
        <strain evidence="6">MK2</strain>
    </source>
</reference>
<reference evidence="6" key="2">
    <citation type="submission" date="2021-02" db="EMBL/GenBank/DDBJ databases">
        <title>Aspergillus puulaauensis MK2 genome sequence.</title>
        <authorList>
            <person name="Futagami T."/>
            <person name="Mori K."/>
            <person name="Kadooka C."/>
            <person name="Tanaka T."/>
        </authorList>
    </citation>
    <scope>NUCLEOTIDE SEQUENCE</scope>
    <source>
        <strain evidence="6">MK2</strain>
    </source>
</reference>
<evidence type="ECO:0000256" key="4">
    <source>
        <dbReference type="ARBA" id="ARBA00038277"/>
    </source>
</evidence>
<comment type="similarity">
    <text evidence="4">Belongs to the class I-like SAM-binding methyltransferase superfamily. Cation-independent O-methyltransferase family.</text>
</comment>
<dbReference type="GO" id="GO:0032259">
    <property type="term" value="P:methylation"/>
    <property type="evidence" value="ECO:0007669"/>
    <property type="project" value="UniProtKB-KW"/>
</dbReference>
<keyword evidence="1" id="KW-0489">Methyltransferase</keyword>
<dbReference type="Pfam" id="PF00891">
    <property type="entry name" value="Methyltransf_2"/>
    <property type="match status" value="1"/>
</dbReference>
<feature type="domain" description="O-methyltransferase C-terminal" evidence="5">
    <location>
        <begin position="28"/>
        <end position="224"/>
    </location>
</feature>
<dbReference type="Gene3D" id="3.40.50.150">
    <property type="entry name" value="Vaccinia Virus protein VP39"/>
    <property type="match status" value="1"/>
</dbReference>
<evidence type="ECO:0000313" key="6">
    <source>
        <dbReference type="EMBL" id="BCS27017.1"/>
    </source>
</evidence>
<evidence type="ECO:0000313" key="7">
    <source>
        <dbReference type="Proteomes" id="UP000654913"/>
    </source>
</evidence>
<keyword evidence="3" id="KW-0949">S-adenosyl-L-methionine</keyword>
<dbReference type="GO" id="GO:0008171">
    <property type="term" value="F:O-methyltransferase activity"/>
    <property type="evidence" value="ECO:0007669"/>
    <property type="project" value="InterPro"/>
</dbReference>
<evidence type="ECO:0000256" key="3">
    <source>
        <dbReference type="ARBA" id="ARBA00022691"/>
    </source>
</evidence>
<dbReference type="KEGG" id="apuu:APUU_60065A"/>
<dbReference type="InterPro" id="IPR029063">
    <property type="entry name" value="SAM-dependent_MTases_sf"/>
</dbReference>
<keyword evidence="7" id="KW-1185">Reference proteome</keyword>
<dbReference type="EMBL" id="AP024448">
    <property type="protein sequence ID" value="BCS27017.1"/>
    <property type="molecule type" value="Genomic_DNA"/>
</dbReference>
<dbReference type="OrthoDB" id="1606438at2759"/>
<dbReference type="AlphaFoldDB" id="A0A7R7XTD3"/>
<dbReference type="Proteomes" id="UP000654913">
    <property type="component" value="Chromosome 6"/>
</dbReference>
<dbReference type="GeneID" id="64977022"/>
<organism evidence="6 7">
    <name type="scientific">Aspergillus puulaauensis</name>
    <dbReference type="NCBI Taxonomy" id="1220207"/>
    <lineage>
        <taxon>Eukaryota</taxon>
        <taxon>Fungi</taxon>
        <taxon>Dikarya</taxon>
        <taxon>Ascomycota</taxon>
        <taxon>Pezizomycotina</taxon>
        <taxon>Eurotiomycetes</taxon>
        <taxon>Eurotiomycetidae</taxon>
        <taxon>Eurotiales</taxon>
        <taxon>Aspergillaceae</taxon>
        <taxon>Aspergillus</taxon>
    </lineage>
</organism>
<dbReference type="SUPFAM" id="SSF53335">
    <property type="entry name" value="S-adenosyl-L-methionine-dependent methyltransferases"/>
    <property type="match status" value="1"/>
</dbReference>
<accession>A0A7R7XTD3</accession>
<name>A0A7R7XTD3_9EURO</name>
<evidence type="ECO:0000259" key="5">
    <source>
        <dbReference type="Pfam" id="PF00891"/>
    </source>
</evidence>